<dbReference type="AlphaFoldDB" id="A0A967ABS5"/>
<keyword evidence="9" id="KW-1185">Reference proteome</keyword>
<dbReference type="Pfam" id="PF13640">
    <property type="entry name" value="2OG-FeII_Oxy_3"/>
    <property type="match status" value="1"/>
</dbReference>
<dbReference type="InterPro" id="IPR051559">
    <property type="entry name" value="HIF_prolyl_hydroxylases"/>
</dbReference>
<dbReference type="SMART" id="SM00702">
    <property type="entry name" value="P4Hc"/>
    <property type="match status" value="1"/>
</dbReference>
<keyword evidence="3" id="KW-0847">Vitamin C</keyword>
<keyword evidence="2" id="KW-0479">Metal-binding</keyword>
<evidence type="ECO:0000259" key="7">
    <source>
        <dbReference type="PROSITE" id="PS51471"/>
    </source>
</evidence>
<evidence type="ECO:0000256" key="5">
    <source>
        <dbReference type="ARBA" id="ARBA00023002"/>
    </source>
</evidence>
<dbReference type="GO" id="GO:0031543">
    <property type="term" value="F:peptidyl-proline dioxygenase activity"/>
    <property type="evidence" value="ECO:0007669"/>
    <property type="project" value="TreeGrafter"/>
</dbReference>
<evidence type="ECO:0000256" key="2">
    <source>
        <dbReference type="ARBA" id="ARBA00022723"/>
    </source>
</evidence>
<evidence type="ECO:0000256" key="3">
    <source>
        <dbReference type="ARBA" id="ARBA00022896"/>
    </source>
</evidence>
<dbReference type="GO" id="GO:0031418">
    <property type="term" value="F:L-ascorbic acid binding"/>
    <property type="evidence" value="ECO:0007669"/>
    <property type="project" value="UniProtKB-KW"/>
</dbReference>
<gene>
    <name evidence="8" type="ORF">G7034_03765</name>
</gene>
<organism evidence="8 9">
    <name type="scientific">Psychroflexus maritimus</name>
    <dbReference type="NCBI Taxonomy" id="2714865"/>
    <lineage>
        <taxon>Bacteria</taxon>
        <taxon>Pseudomonadati</taxon>
        <taxon>Bacteroidota</taxon>
        <taxon>Flavobacteriia</taxon>
        <taxon>Flavobacteriales</taxon>
        <taxon>Flavobacteriaceae</taxon>
        <taxon>Psychroflexus</taxon>
    </lineage>
</organism>
<dbReference type="Gene3D" id="2.60.120.620">
    <property type="entry name" value="q2cbj1_9rhob like domain"/>
    <property type="match status" value="1"/>
</dbReference>
<dbReference type="InterPro" id="IPR006620">
    <property type="entry name" value="Pro_4_hyd_alph"/>
</dbReference>
<evidence type="ECO:0000313" key="8">
    <source>
        <dbReference type="EMBL" id="NGZ89364.1"/>
    </source>
</evidence>
<evidence type="ECO:0000256" key="6">
    <source>
        <dbReference type="ARBA" id="ARBA00023004"/>
    </source>
</evidence>
<dbReference type="EMBL" id="JAANAS010000036">
    <property type="protein sequence ID" value="NGZ89364.1"/>
    <property type="molecule type" value="Genomic_DNA"/>
</dbReference>
<dbReference type="PANTHER" id="PTHR12907">
    <property type="entry name" value="EGL NINE HOMOLOG-RELATED"/>
    <property type="match status" value="1"/>
</dbReference>
<evidence type="ECO:0000256" key="1">
    <source>
        <dbReference type="ARBA" id="ARBA00001961"/>
    </source>
</evidence>
<keyword evidence="6" id="KW-0408">Iron</keyword>
<sequence>MENTIFEDIPFKEDPLYEQVISDLLNQKYAVVEGFFDSNLVLKLREILLEKEAENELKKAAIGNKTNQLIDREVRGDYIQWIDQNQANLIEEIFFETIQNFIEYLNKTCFMGILHKEFHYAIYPEGTFYERHLDTFKNDDRRILSMVLYLNDESWTIDKNGGELVIYTTENKSLSLTPYPGRLVIFESQFLEHEVKPVKEGQRLSITGWLKTR</sequence>
<name>A0A967ABS5_9FLAO</name>
<accession>A0A967ABS5</accession>
<keyword evidence="4" id="KW-0223">Dioxygenase</keyword>
<feature type="domain" description="Fe2OG dioxygenase" evidence="7">
    <location>
        <begin position="109"/>
        <end position="212"/>
    </location>
</feature>
<dbReference type="PANTHER" id="PTHR12907:SF26">
    <property type="entry name" value="HIF PROLYL HYDROXYLASE, ISOFORM C"/>
    <property type="match status" value="1"/>
</dbReference>
<dbReference type="InterPro" id="IPR044862">
    <property type="entry name" value="Pro_4_hyd_alph_FE2OG_OXY"/>
</dbReference>
<protein>
    <submittedName>
        <fullName evidence="8">2OG-Fe(II) oxygenase</fullName>
    </submittedName>
</protein>
<dbReference type="RefSeq" id="WP_166399632.1">
    <property type="nucleotide sequence ID" value="NZ_JAANAS010000036.1"/>
</dbReference>
<reference evidence="8" key="1">
    <citation type="submission" date="2020-03" db="EMBL/GenBank/DDBJ databases">
        <title>Psychroflexus Maritimus sp. nov., isolate from marine sediment.</title>
        <authorList>
            <person name="Zhong Y.-L."/>
        </authorList>
    </citation>
    <scope>NUCLEOTIDE SEQUENCE</scope>
    <source>
        <strain evidence="8">C1</strain>
    </source>
</reference>
<dbReference type="GO" id="GO:0071456">
    <property type="term" value="P:cellular response to hypoxia"/>
    <property type="evidence" value="ECO:0007669"/>
    <property type="project" value="TreeGrafter"/>
</dbReference>
<dbReference type="PROSITE" id="PS51471">
    <property type="entry name" value="FE2OG_OXY"/>
    <property type="match status" value="1"/>
</dbReference>
<comment type="caution">
    <text evidence="8">The sequence shown here is derived from an EMBL/GenBank/DDBJ whole genome shotgun (WGS) entry which is preliminary data.</text>
</comment>
<dbReference type="Proteomes" id="UP000643701">
    <property type="component" value="Unassembled WGS sequence"/>
</dbReference>
<evidence type="ECO:0000313" key="9">
    <source>
        <dbReference type="Proteomes" id="UP000643701"/>
    </source>
</evidence>
<dbReference type="InterPro" id="IPR005123">
    <property type="entry name" value="Oxoglu/Fe-dep_dioxygenase_dom"/>
</dbReference>
<dbReference type="GO" id="GO:0008198">
    <property type="term" value="F:ferrous iron binding"/>
    <property type="evidence" value="ECO:0007669"/>
    <property type="project" value="TreeGrafter"/>
</dbReference>
<keyword evidence="5" id="KW-0560">Oxidoreductase</keyword>
<proteinExistence type="predicted"/>
<evidence type="ECO:0000256" key="4">
    <source>
        <dbReference type="ARBA" id="ARBA00022964"/>
    </source>
</evidence>
<comment type="cofactor">
    <cofactor evidence="1">
        <name>L-ascorbate</name>
        <dbReference type="ChEBI" id="CHEBI:38290"/>
    </cofactor>
</comment>